<dbReference type="OrthoDB" id="9802264at2"/>
<dbReference type="Proteomes" id="UP000078336">
    <property type="component" value="Unassembled WGS sequence"/>
</dbReference>
<dbReference type="Gene3D" id="3.40.50.300">
    <property type="entry name" value="P-loop containing nucleotide triphosphate hydrolases"/>
    <property type="match status" value="1"/>
</dbReference>
<dbReference type="PANTHER" id="PTHR42781:SF4">
    <property type="entry name" value="SPERMIDINE_PUTRESCINE IMPORT ATP-BINDING PROTEIN POTA"/>
    <property type="match status" value="1"/>
</dbReference>
<dbReference type="InterPro" id="IPR027417">
    <property type="entry name" value="P-loop_NTPase"/>
</dbReference>
<dbReference type="PROSITE" id="PS51257">
    <property type="entry name" value="PROKAR_LIPOPROTEIN"/>
    <property type="match status" value="1"/>
</dbReference>
<keyword evidence="3 4" id="KW-0067">ATP-binding</keyword>
<dbReference type="InterPro" id="IPR050093">
    <property type="entry name" value="ABC_SmlMolc_Importer"/>
</dbReference>
<dbReference type="GO" id="GO:0016887">
    <property type="term" value="F:ATP hydrolysis activity"/>
    <property type="evidence" value="ECO:0007669"/>
    <property type="project" value="InterPro"/>
</dbReference>
<dbReference type="InterPro" id="IPR003593">
    <property type="entry name" value="AAA+_ATPase"/>
</dbReference>
<keyword evidence="1" id="KW-0813">Transport</keyword>
<evidence type="ECO:0000256" key="3">
    <source>
        <dbReference type="ARBA" id="ARBA00022840"/>
    </source>
</evidence>
<proteinExistence type="predicted"/>
<organism evidence="4 5">
    <name type="scientific">Anoxybacillus flavithermus</name>
    <dbReference type="NCBI Taxonomy" id="33934"/>
    <lineage>
        <taxon>Bacteria</taxon>
        <taxon>Bacillati</taxon>
        <taxon>Bacillota</taxon>
        <taxon>Bacilli</taxon>
        <taxon>Bacillales</taxon>
        <taxon>Anoxybacillaceae</taxon>
        <taxon>Anoxybacillus</taxon>
    </lineage>
</organism>
<dbReference type="PATRIC" id="fig|33934.7.peg.1850"/>
<dbReference type="PROSITE" id="PS00211">
    <property type="entry name" value="ABC_TRANSPORTER_1"/>
    <property type="match status" value="1"/>
</dbReference>
<dbReference type="InterPro" id="IPR017871">
    <property type="entry name" value="ABC_transporter-like_CS"/>
</dbReference>
<evidence type="ECO:0000256" key="2">
    <source>
        <dbReference type="ARBA" id="ARBA00022741"/>
    </source>
</evidence>
<dbReference type="PROSITE" id="PS50893">
    <property type="entry name" value="ABC_TRANSPORTER_2"/>
    <property type="match status" value="1"/>
</dbReference>
<name>A0A178TED3_9BACL</name>
<comment type="caution">
    <text evidence="4">The sequence shown here is derived from an EMBL/GenBank/DDBJ whole genome shotgun (WGS) entry which is preliminary data.</text>
</comment>
<evidence type="ECO:0000313" key="4">
    <source>
        <dbReference type="EMBL" id="OAO79713.1"/>
    </source>
</evidence>
<dbReference type="InterPro" id="IPR003439">
    <property type="entry name" value="ABC_transporter-like_ATP-bd"/>
</dbReference>
<dbReference type="Pfam" id="PF00005">
    <property type="entry name" value="ABC_tran"/>
    <property type="match status" value="1"/>
</dbReference>
<dbReference type="SUPFAM" id="SSF52540">
    <property type="entry name" value="P-loop containing nucleoside triphosphate hydrolases"/>
    <property type="match status" value="1"/>
</dbReference>
<dbReference type="SMART" id="SM00382">
    <property type="entry name" value="AAA"/>
    <property type="match status" value="1"/>
</dbReference>
<gene>
    <name evidence="4" type="ORF">TAF16_1428</name>
</gene>
<dbReference type="GO" id="GO:0005524">
    <property type="term" value="F:ATP binding"/>
    <property type="evidence" value="ECO:0007669"/>
    <property type="project" value="UniProtKB-KW"/>
</dbReference>
<evidence type="ECO:0000313" key="5">
    <source>
        <dbReference type="Proteomes" id="UP000078336"/>
    </source>
</evidence>
<keyword evidence="5" id="KW-1185">Reference proteome</keyword>
<sequence length="346" mass="39407">MLHVAIKKSFPHFTLDVAFTIEKGIAGILGSSGCGKSLTLQCIAGLQSPDEGLIRLNERVFFDSSQKINMKTRYRKIGYMFQNYALFPHLTVSQNIAFGLKGKPREEVEQKVATMIEKIKLNGYEHYYPSQLSGGQQQRVALARTLVTEPDVLLLDEPFSALDHHTKQLLEKEFLLFIKENFAGVVLLVTHNMEEAYRLCDQLILYDEGKVVQVGDKQQVLNEPSNAKAAKIVGCKNVWPLDSVAIDEEISCYVNGAKIMVPRKKERAHPRFLGIHSHHIRFVEEQSYNTFDYEIVECVPNMYAHDLTVQTKHFTLHVTVPTNELHAVLSHERKLYLPPDRLFLLS</sequence>
<evidence type="ECO:0000256" key="1">
    <source>
        <dbReference type="ARBA" id="ARBA00022448"/>
    </source>
</evidence>
<protein>
    <submittedName>
        <fullName evidence="4">Molybdenum transport system permease protein ModB / Molybdenum transport ATP-binding protein ModC</fullName>
    </submittedName>
</protein>
<accession>A0A178TED3</accession>
<dbReference type="PANTHER" id="PTHR42781">
    <property type="entry name" value="SPERMIDINE/PUTRESCINE IMPORT ATP-BINDING PROTEIN POTA"/>
    <property type="match status" value="1"/>
</dbReference>
<dbReference type="EMBL" id="LUCQ01000082">
    <property type="protein sequence ID" value="OAO79713.1"/>
    <property type="molecule type" value="Genomic_DNA"/>
</dbReference>
<reference evidence="4 5" key="1">
    <citation type="submission" date="2016-03" db="EMBL/GenBank/DDBJ databases">
        <title>Spore heat resistance.</title>
        <authorList>
            <person name="Boekhorst J."/>
            <person name="Berendsen E.M."/>
            <person name="Wells-Bennik M.H."/>
            <person name="Kuipers O.P."/>
        </authorList>
    </citation>
    <scope>NUCLEOTIDE SEQUENCE [LARGE SCALE GENOMIC DNA]</scope>
    <source>
        <strain evidence="4 5">AF16</strain>
    </source>
</reference>
<dbReference type="RefSeq" id="WP_035018554.1">
    <property type="nucleotide sequence ID" value="NZ_CP021838.1"/>
</dbReference>
<keyword evidence="2" id="KW-0547">Nucleotide-binding</keyword>
<dbReference type="AlphaFoldDB" id="A0A178TED3"/>